<feature type="transmembrane region" description="Helical" evidence="12">
    <location>
        <begin position="518"/>
        <end position="534"/>
    </location>
</feature>
<evidence type="ECO:0000256" key="11">
    <source>
        <dbReference type="ARBA" id="ARBA00023136"/>
    </source>
</evidence>
<evidence type="ECO:0000256" key="8">
    <source>
        <dbReference type="ARBA" id="ARBA00022692"/>
    </source>
</evidence>
<keyword evidence="10 12" id="KW-1133">Transmembrane helix</keyword>
<feature type="transmembrane region" description="Helical" evidence="12">
    <location>
        <begin position="627"/>
        <end position="659"/>
    </location>
</feature>
<evidence type="ECO:0000256" key="7">
    <source>
        <dbReference type="ARBA" id="ARBA00022683"/>
    </source>
</evidence>
<dbReference type="Gene3D" id="3.40.930.10">
    <property type="entry name" value="Mannitol-specific EII, Chain A"/>
    <property type="match status" value="1"/>
</dbReference>
<evidence type="ECO:0000259" key="15">
    <source>
        <dbReference type="PROSITE" id="PS51104"/>
    </source>
</evidence>
<keyword evidence="17" id="KW-1185">Reference proteome</keyword>
<keyword evidence="6" id="KW-0808">Transferase</keyword>
<evidence type="ECO:0000256" key="2">
    <source>
        <dbReference type="ARBA" id="ARBA00022448"/>
    </source>
</evidence>
<feature type="transmembrane region" description="Helical" evidence="12">
    <location>
        <begin position="451"/>
        <end position="474"/>
    </location>
</feature>
<feature type="transmembrane region" description="Helical" evidence="12">
    <location>
        <begin position="313"/>
        <end position="337"/>
    </location>
</feature>
<keyword evidence="5" id="KW-0762">Sugar transport</keyword>
<evidence type="ECO:0000256" key="9">
    <source>
        <dbReference type="ARBA" id="ARBA00022777"/>
    </source>
</evidence>
<protein>
    <submittedName>
        <fullName evidence="16">PTS system fructose-specific IIC component</fullName>
    </submittedName>
</protein>
<feature type="domain" description="PTS EIIA type-2" evidence="13">
    <location>
        <begin position="3"/>
        <end position="147"/>
    </location>
</feature>
<dbReference type="RefSeq" id="WP_209997346.1">
    <property type="nucleotide sequence ID" value="NZ_BAAAJY010000002.1"/>
</dbReference>
<dbReference type="NCBIfam" id="TIGR00829">
    <property type="entry name" value="FRU"/>
    <property type="match status" value="1"/>
</dbReference>
<dbReference type="InterPro" id="IPR036095">
    <property type="entry name" value="PTS_EIIB-like_sf"/>
</dbReference>
<dbReference type="Gene3D" id="3.40.50.2300">
    <property type="match status" value="1"/>
</dbReference>
<dbReference type="InterPro" id="IPR003501">
    <property type="entry name" value="PTS_EIIB_2/3"/>
</dbReference>
<feature type="transmembrane region" description="Helical" evidence="12">
    <location>
        <begin position="600"/>
        <end position="621"/>
    </location>
</feature>
<dbReference type="InterPro" id="IPR002178">
    <property type="entry name" value="PTS_EIIA_type-2_dom"/>
</dbReference>
<evidence type="ECO:0000313" key="16">
    <source>
        <dbReference type="EMBL" id="MBP2386450.1"/>
    </source>
</evidence>
<evidence type="ECO:0000313" key="17">
    <source>
        <dbReference type="Proteomes" id="UP001296993"/>
    </source>
</evidence>
<dbReference type="InterPro" id="IPR013011">
    <property type="entry name" value="PTS_EIIB_2"/>
</dbReference>
<dbReference type="PANTHER" id="PTHR30505:SF0">
    <property type="entry name" value="FRUCTOSE-LIKE PTS SYSTEM EIIBC COMPONENT-RELATED"/>
    <property type="match status" value="1"/>
</dbReference>
<dbReference type="Pfam" id="PF00359">
    <property type="entry name" value="PTS_EIIA_2"/>
    <property type="match status" value="1"/>
</dbReference>
<dbReference type="Pfam" id="PF02302">
    <property type="entry name" value="PTS_IIB"/>
    <property type="match status" value="1"/>
</dbReference>
<feature type="domain" description="PTS EIIC type-2" evidence="15">
    <location>
        <begin position="303"/>
        <end position="669"/>
    </location>
</feature>
<keyword evidence="8 12" id="KW-0812">Transmembrane</keyword>
<dbReference type="SUPFAM" id="SSF52794">
    <property type="entry name" value="PTS system IIB component-like"/>
    <property type="match status" value="1"/>
</dbReference>
<evidence type="ECO:0000256" key="5">
    <source>
        <dbReference type="ARBA" id="ARBA00022597"/>
    </source>
</evidence>
<comment type="subcellular location">
    <subcellularLocation>
        <location evidence="1">Cell inner membrane</location>
        <topology evidence="1">Multi-pass membrane protein</topology>
    </subcellularLocation>
</comment>
<keyword evidence="11 12" id="KW-0472">Membrane</keyword>
<organism evidence="16 17">
    <name type="scientific">Paeniglutamicibacter kerguelensis</name>
    <dbReference type="NCBI Taxonomy" id="254788"/>
    <lineage>
        <taxon>Bacteria</taxon>
        <taxon>Bacillati</taxon>
        <taxon>Actinomycetota</taxon>
        <taxon>Actinomycetes</taxon>
        <taxon>Micrococcales</taxon>
        <taxon>Micrococcaceae</taxon>
        <taxon>Paeniglutamicibacter</taxon>
    </lineage>
</organism>
<dbReference type="InterPro" id="IPR003352">
    <property type="entry name" value="PTS_EIIC"/>
</dbReference>
<accession>A0ABS4XDA5</accession>
<dbReference type="NCBIfam" id="TIGR00848">
    <property type="entry name" value="fruA"/>
    <property type="match status" value="1"/>
</dbReference>
<reference evidence="16 17" key="1">
    <citation type="submission" date="2021-03" db="EMBL/GenBank/DDBJ databases">
        <title>Sequencing the genomes of 1000 actinobacteria strains.</title>
        <authorList>
            <person name="Klenk H.-P."/>
        </authorList>
    </citation>
    <scope>NUCLEOTIDE SEQUENCE [LARGE SCALE GENOMIC DNA]</scope>
    <source>
        <strain evidence="16 17">DSM 15797</strain>
    </source>
</reference>
<evidence type="ECO:0000256" key="10">
    <source>
        <dbReference type="ARBA" id="ARBA00022989"/>
    </source>
</evidence>
<dbReference type="InterPro" id="IPR004715">
    <property type="entry name" value="PTS_IIA_fruc"/>
</dbReference>
<keyword evidence="2" id="KW-0813">Transport</keyword>
<comment type="caution">
    <text evidence="16">The sequence shown here is derived from an EMBL/GenBank/DDBJ whole genome shotgun (WGS) entry which is preliminary data.</text>
</comment>
<dbReference type="PANTHER" id="PTHR30505">
    <property type="entry name" value="FRUCTOSE-LIKE PERMEASE"/>
    <property type="match status" value="1"/>
</dbReference>
<dbReference type="PROSITE" id="PS51094">
    <property type="entry name" value="PTS_EIIA_TYPE_2"/>
    <property type="match status" value="1"/>
</dbReference>
<keyword evidence="4" id="KW-0597">Phosphoprotein</keyword>
<keyword evidence="7" id="KW-0598">Phosphotransferase system</keyword>
<dbReference type="PROSITE" id="PS51099">
    <property type="entry name" value="PTS_EIIB_TYPE_2"/>
    <property type="match status" value="1"/>
</dbReference>
<evidence type="ECO:0000256" key="12">
    <source>
        <dbReference type="SAM" id="Phobius"/>
    </source>
</evidence>
<dbReference type="InterPro" id="IPR003353">
    <property type="entry name" value="PTS_IIB_fruc"/>
</dbReference>
<dbReference type="Pfam" id="PF02378">
    <property type="entry name" value="PTS_EIIC"/>
    <property type="match status" value="1"/>
</dbReference>
<name>A0ABS4XDA5_9MICC</name>
<dbReference type="Proteomes" id="UP001296993">
    <property type="component" value="Unassembled WGS sequence"/>
</dbReference>
<evidence type="ECO:0000259" key="13">
    <source>
        <dbReference type="PROSITE" id="PS51094"/>
    </source>
</evidence>
<dbReference type="EMBL" id="JAGIOF010000001">
    <property type="protein sequence ID" value="MBP2386450.1"/>
    <property type="molecule type" value="Genomic_DNA"/>
</dbReference>
<gene>
    <name evidence="16" type="ORF">JOF47_001961</name>
</gene>
<dbReference type="PROSITE" id="PS51104">
    <property type="entry name" value="PTS_EIIC_TYPE_2"/>
    <property type="match status" value="1"/>
</dbReference>
<feature type="transmembrane region" description="Helical" evidence="12">
    <location>
        <begin position="540"/>
        <end position="561"/>
    </location>
</feature>
<dbReference type="CDD" id="cd00211">
    <property type="entry name" value="PTS_IIA_fru"/>
    <property type="match status" value="1"/>
</dbReference>
<evidence type="ECO:0000256" key="6">
    <source>
        <dbReference type="ARBA" id="ARBA00022679"/>
    </source>
</evidence>
<dbReference type="InterPro" id="IPR050864">
    <property type="entry name" value="Bacterial_PTS_Sugar_Transport"/>
</dbReference>
<feature type="transmembrane region" description="Helical" evidence="12">
    <location>
        <begin position="486"/>
        <end position="506"/>
    </location>
</feature>
<evidence type="ECO:0000256" key="3">
    <source>
        <dbReference type="ARBA" id="ARBA00022475"/>
    </source>
</evidence>
<dbReference type="InterPro" id="IPR006327">
    <property type="entry name" value="PTS_IIC_fruc"/>
</dbReference>
<proteinExistence type="predicted"/>
<dbReference type="SUPFAM" id="SSF55804">
    <property type="entry name" value="Phoshotransferase/anion transport protein"/>
    <property type="match status" value="1"/>
</dbReference>
<evidence type="ECO:0000256" key="4">
    <source>
        <dbReference type="ARBA" id="ARBA00022553"/>
    </source>
</evidence>
<evidence type="ECO:0000256" key="1">
    <source>
        <dbReference type="ARBA" id="ARBA00004429"/>
    </source>
</evidence>
<keyword evidence="9" id="KW-0418">Kinase</keyword>
<feature type="transmembrane region" description="Helical" evidence="12">
    <location>
        <begin position="412"/>
        <end position="439"/>
    </location>
</feature>
<dbReference type="InterPro" id="IPR013014">
    <property type="entry name" value="PTS_EIIC_2"/>
</dbReference>
<feature type="transmembrane region" description="Helical" evidence="12">
    <location>
        <begin position="384"/>
        <end position="400"/>
    </location>
</feature>
<feature type="domain" description="PTS EIIB type-2" evidence="14">
    <location>
        <begin position="175"/>
        <end position="270"/>
    </location>
</feature>
<evidence type="ECO:0000259" key="14">
    <source>
        <dbReference type="PROSITE" id="PS51099"/>
    </source>
</evidence>
<dbReference type="InterPro" id="IPR016152">
    <property type="entry name" value="PTrfase/Anion_transptr"/>
</dbReference>
<dbReference type="CDD" id="cd05569">
    <property type="entry name" value="PTS_IIB_fructose"/>
    <property type="match status" value="1"/>
</dbReference>
<sequence length="685" mass="68430">MTRLITEELVLLDRYLGGTSTEVIAQLSRTVVATGRAADAAALQRDAVAREQKTATGVPGGIAIPHCRSTAVTEPTLAMARLAPAVDFGAKDGPADLIFFIAAPEGADKEHLKLLSKLARSLVKKDFTAALRAAGSPAEIVALVEGAVSPAPVAAVAAETAAPAPASAPAEKRRLVAVTACPTGIAHTYMAADSLVAAAAEAGVDLQVETQGSSGTTPLDPAVIAAAEAVIFAVDVDVRGKERFAGKPVIQSPVKRGIDEPAVMVAEALAAANDPNARRVASGTGPADAAGSPAGRESAGAALKRALLTGVSYMIPFVAGGGLLIALGFLLGGYAITTVANDVVAANTLFNLPGADVVAQIGAPFGPFGVYLGAVAFKIGSLSMGFLVPVLAGYIAYALADRPGLAPGFTAGAVAGFMGAGFLGGIAGGLIAGLAARWIGSWKTPRWLRGLMPVVITPLLGSIIASGAMFLVLGGPIAALTAGLNGWLSSMSGVAATLLGLILGLMMAFDLGGPVNKVAYSFAVAGLGAGAVANQAPWQIMAAVMAAGMVPPLAMALATLLDRKGFSAAERENGKAAWLLGAAFISEGAIPFAAADPLRVIPASMLGAGATGAMVMAFGVTSQAPHGGIFVFFAIGNFAMFVISIAVGTVISALAVVALKRYARKRPAPAAATVEHAVGAEQVAA</sequence>
<keyword evidence="3" id="KW-1003">Cell membrane</keyword>
<dbReference type="NCBIfam" id="TIGR01427">
    <property type="entry name" value="PTS_IIC_fructo"/>
    <property type="match status" value="1"/>
</dbReference>